<dbReference type="Proteomes" id="UP001301769">
    <property type="component" value="Unassembled WGS sequence"/>
</dbReference>
<organism evidence="3 4">
    <name type="scientific">Rhypophila decipiens</name>
    <dbReference type="NCBI Taxonomy" id="261697"/>
    <lineage>
        <taxon>Eukaryota</taxon>
        <taxon>Fungi</taxon>
        <taxon>Dikarya</taxon>
        <taxon>Ascomycota</taxon>
        <taxon>Pezizomycotina</taxon>
        <taxon>Sordariomycetes</taxon>
        <taxon>Sordariomycetidae</taxon>
        <taxon>Sordariales</taxon>
        <taxon>Naviculisporaceae</taxon>
        <taxon>Rhypophila</taxon>
    </lineage>
</organism>
<keyword evidence="4" id="KW-1185">Reference proteome</keyword>
<feature type="transmembrane region" description="Helical" evidence="2">
    <location>
        <begin position="141"/>
        <end position="167"/>
    </location>
</feature>
<feature type="region of interest" description="Disordered" evidence="1">
    <location>
        <begin position="355"/>
        <end position="446"/>
    </location>
</feature>
<feature type="compositionally biased region" description="Polar residues" evidence="1">
    <location>
        <begin position="561"/>
        <end position="570"/>
    </location>
</feature>
<feature type="transmembrane region" description="Helical" evidence="2">
    <location>
        <begin position="228"/>
        <end position="252"/>
    </location>
</feature>
<evidence type="ECO:0000256" key="1">
    <source>
        <dbReference type="SAM" id="MobiDB-lite"/>
    </source>
</evidence>
<evidence type="ECO:0000313" key="3">
    <source>
        <dbReference type="EMBL" id="KAK4219237.1"/>
    </source>
</evidence>
<reference evidence="3" key="1">
    <citation type="journal article" date="2023" name="Mol. Phylogenet. Evol.">
        <title>Genome-scale phylogeny and comparative genomics of the fungal order Sordariales.</title>
        <authorList>
            <person name="Hensen N."/>
            <person name="Bonometti L."/>
            <person name="Westerberg I."/>
            <person name="Brannstrom I.O."/>
            <person name="Guillou S."/>
            <person name="Cros-Aarteil S."/>
            <person name="Calhoun S."/>
            <person name="Haridas S."/>
            <person name="Kuo A."/>
            <person name="Mondo S."/>
            <person name="Pangilinan J."/>
            <person name="Riley R."/>
            <person name="LaButti K."/>
            <person name="Andreopoulos B."/>
            <person name="Lipzen A."/>
            <person name="Chen C."/>
            <person name="Yan M."/>
            <person name="Daum C."/>
            <person name="Ng V."/>
            <person name="Clum A."/>
            <person name="Steindorff A."/>
            <person name="Ohm R.A."/>
            <person name="Martin F."/>
            <person name="Silar P."/>
            <person name="Natvig D.O."/>
            <person name="Lalanne C."/>
            <person name="Gautier V."/>
            <person name="Ament-Velasquez S.L."/>
            <person name="Kruys A."/>
            <person name="Hutchinson M.I."/>
            <person name="Powell A.J."/>
            <person name="Barry K."/>
            <person name="Miller A.N."/>
            <person name="Grigoriev I.V."/>
            <person name="Debuchy R."/>
            <person name="Gladieux P."/>
            <person name="Hiltunen Thoren M."/>
            <person name="Johannesson H."/>
        </authorList>
    </citation>
    <scope>NUCLEOTIDE SEQUENCE</scope>
    <source>
        <strain evidence="3">PSN293</strain>
    </source>
</reference>
<dbReference type="AlphaFoldDB" id="A0AAN6YN21"/>
<feature type="transmembrane region" description="Helical" evidence="2">
    <location>
        <begin position="188"/>
        <end position="208"/>
    </location>
</feature>
<keyword evidence="2" id="KW-0812">Transmembrane</keyword>
<sequence length="691" mass="75366">MSPLHYLDGGVGWLESRGDVSWTPGTNNTRGGGGNGLFQSATNSTTQQMIINEFRFAAAKSIRTSTIILASFNTVTAFATAVGILFDTYCRKKRNDRNFSFRRNGFTFVPAAEVYPLVLSCGIVVQGITFAVAQSTGLDKLLGFGCTLIAQMMLPAVFIVPYIQLIFGLEVAIRGLQRKEPFGARGKWAVTICLTIIGLLILINFLVANFDRADNFCLTSLFWFVAHYAKGCFAILTGIASTLIVCIAVVFVRLHRSTKIEVTERVAASRMVYYMVLAVISTGFMIPYFFTMSFIDQRSPSSNALTLSMIASVVANVSGLMTGGLYLFLKSNTLSTIGPRDKVTEYEKRRAKYKIRRYDPDNDDSYDDQIINPVGGPGSLRRMDSEASLVPNEKEEQSRDSEPRRPVSPQYSIQGPNPLRSNAVYPETDIPRAPEPARVSSSQVTGHVRKRSYSLFPNNAPSIKSFTLLPATTYSPNSKPKGADALKPPPSMKNLMVRHRRDSSLVSSATVQIGLRLSSVEDMPPVVKTTVAAPDTHVYSLECPELQKERLLSPNKRPAKLNTNVSSFESQPAIVDDTPKRDPVKSAKMKTLPPVPRTAGDESDEEGDQTAVESDDDGASEVLVTLSPKVYSPVKSNNNKLPSPRGVGFSLPATSKPSSGADPRSPPMTAPLRRAGTGDTTPCVTEGKAWI</sequence>
<feature type="transmembrane region" description="Helical" evidence="2">
    <location>
        <begin position="272"/>
        <end position="295"/>
    </location>
</feature>
<keyword evidence="2" id="KW-1133">Transmembrane helix</keyword>
<dbReference type="EMBL" id="MU858049">
    <property type="protein sequence ID" value="KAK4219237.1"/>
    <property type="molecule type" value="Genomic_DNA"/>
</dbReference>
<proteinExistence type="predicted"/>
<protein>
    <submittedName>
        <fullName evidence="3">Uncharacterized protein</fullName>
    </submittedName>
</protein>
<comment type="caution">
    <text evidence="3">The sequence shown here is derived from an EMBL/GenBank/DDBJ whole genome shotgun (WGS) entry which is preliminary data.</text>
</comment>
<evidence type="ECO:0000256" key="2">
    <source>
        <dbReference type="SAM" id="Phobius"/>
    </source>
</evidence>
<feature type="transmembrane region" description="Helical" evidence="2">
    <location>
        <begin position="307"/>
        <end position="329"/>
    </location>
</feature>
<reference evidence="3" key="2">
    <citation type="submission" date="2023-05" db="EMBL/GenBank/DDBJ databases">
        <authorList>
            <consortium name="Lawrence Berkeley National Laboratory"/>
            <person name="Steindorff A."/>
            <person name="Hensen N."/>
            <person name="Bonometti L."/>
            <person name="Westerberg I."/>
            <person name="Brannstrom I.O."/>
            <person name="Guillou S."/>
            <person name="Cros-Aarteil S."/>
            <person name="Calhoun S."/>
            <person name="Haridas S."/>
            <person name="Kuo A."/>
            <person name="Mondo S."/>
            <person name="Pangilinan J."/>
            <person name="Riley R."/>
            <person name="Labutti K."/>
            <person name="Andreopoulos B."/>
            <person name="Lipzen A."/>
            <person name="Chen C."/>
            <person name="Yanf M."/>
            <person name="Daum C."/>
            <person name="Ng V."/>
            <person name="Clum A."/>
            <person name="Ohm R."/>
            <person name="Martin F."/>
            <person name="Silar P."/>
            <person name="Natvig D."/>
            <person name="Lalanne C."/>
            <person name="Gautier V."/>
            <person name="Ament-Velasquez S.L."/>
            <person name="Kruys A."/>
            <person name="Hutchinson M.I."/>
            <person name="Powell A.J."/>
            <person name="Barry K."/>
            <person name="Miller A.N."/>
            <person name="Grigoriev I.V."/>
            <person name="Debuchy R."/>
            <person name="Gladieux P."/>
            <person name="Thoren M.H."/>
            <person name="Johannesson H."/>
        </authorList>
    </citation>
    <scope>NUCLEOTIDE SEQUENCE</scope>
    <source>
        <strain evidence="3">PSN293</strain>
    </source>
</reference>
<keyword evidence="2" id="KW-0472">Membrane</keyword>
<name>A0AAN6YN21_9PEZI</name>
<gene>
    <name evidence="3" type="ORF">QBC37DRAFT_153323</name>
</gene>
<evidence type="ECO:0000313" key="4">
    <source>
        <dbReference type="Proteomes" id="UP001301769"/>
    </source>
</evidence>
<feature type="compositionally biased region" description="Basic and acidic residues" evidence="1">
    <location>
        <begin position="392"/>
        <end position="405"/>
    </location>
</feature>
<feature type="transmembrane region" description="Helical" evidence="2">
    <location>
        <begin position="67"/>
        <end position="86"/>
    </location>
</feature>
<feature type="transmembrane region" description="Helical" evidence="2">
    <location>
        <begin position="106"/>
        <end position="129"/>
    </location>
</feature>
<feature type="region of interest" description="Disordered" evidence="1">
    <location>
        <begin position="554"/>
        <end position="691"/>
    </location>
</feature>
<accession>A0AAN6YN21</accession>
<feature type="compositionally biased region" description="Acidic residues" evidence="1">
    <location>
        <begin position="601"/>
        <end position="619"/>
    </location>
</feature>